<evidence type="ECO:0000313" key="15">
    <source>
        <dbReference type="EMBL" id="ENN73396.1"/>
    </source>
</evidence>
<dbReference type="PANTHER" id="PTHR23073">
    <property type="entry name" value="26S PROTEASOME REGULATORY SUBUNIT"/>
    <property type="match status" value="1"/>
</dbReference>
<evidence type="ECO:0000256" key="9">
    <source>
        <dbReference type="ARBA" id="ARBA00022741"/>
    </source>
</evidence>
<dbReference type="GO" id="GO:0005524">
    <property type="term" value="F:ATP binding"/>
    <property type="evidence" value="ECO:0007669"/>
    <property type="project" value="UniProtKB-KW"/>
</dbReference>
<keyword evidence="9" id="KW-0547">Nucleotide-binding</keyword>
<sequence>MATLADRAKVLQDYRKKLLEHKEVESRLKEMREQLKDLTKQYDKSENDLKALQSMGQIVGEVLKQLTEEKFIVKATNGPRYVVGCRRQLDKAKLKAGTRVALDMTTLTIMRYLPREVDPLVYNMSHEDPGDVTYSAIGGLSEQIRELREVIELPLLNPELFMRVGITPPKGCLLYGPPGTGKTLLARAVASQLDANFLKVVSSAIVDKYIGESARLIREMFNYAKDHQPCIIFMDEIDAIGGRRFSEGTSADREIQRTLMELLNQMDGFDSLGQVKMIMATNRPDTLDPALLRPGRLDRKIEIPLPNEQARLEILKIHAGPIAKHGEIDYEAIVKLSDNFNGADLRNVCTEAGLFAIRAERETMNEEDEIIYDDSGNETSGDDVDFAIDVDNSCREFPSYDDEYQYEVLSTDEIVQHMVDCIKDVNIVVQIPSTTTRILLNFFNWDKEKLMEKFFDGNQEELFKEARVVNPFKKVTAVKPRLFNKVLGTEECEICFIVHPPIHMTGLECGHRFCTQCWNEYLTTKIMEEGVGQTIACPAHNCAILVDDETVMELLKDPRVKLKFQHLITNSFVKCNRLLRWCPSPDCSYAIKVTYVETKPVTCECGHRFCFNCGENWHDPVKCTLLKKWQKKCDDDSETSNWLAANTKECPKCNATIEKDGGCNHMVCKNQNCKADFCWVCLGPWEPHGSSWYNCNRYDEDEAKAARDAQELSRAALQRYLFYCNRYMNHMQSLKFEHKLYAAVKDKMEEMQQHNMSWIEVQFLKKAVDILCQCRQTLMYTYVFAYYLKKTNQSVIFEENQKDLERATELLSEYLERDITQENLLDIKQKVQDKYRYCDGRQIALLKHVHEGYEKDCWLYSE</sequence>
<keyword evidence="13" id="KW-0067">ATP-binding</keyword>
<dbReference type="FunFam" id="2.40.50.140:FF:000027">
    <property type="entry name" value="26S protease regulatory subunit 10B"/>
    <property type="match status" value="1"/>
</dbReference>
<dbReference type="InterPro" id="IPR032501">
    <property type="entry name" value="Prot_ATP_ID_OB_2nd"/>
</dbReference>
<dbReference type="CDD" id="cd16626">
    <property type="entry name" value="RING-HC_RBR_HHARI"/>
    <property type="match status" value="1"/>
</dbReference>
<comment type="similarity">
    <text evidence="4">Belongs to the AAA ATPase family.</text>
</comment>
<evidence type="ECO:0000256" key="3">
    <source>
        <dbReference type="ARBA" id="ARBA00005884"/>
    </source>
</evidence>
<dbReference type="EMBL" id="KB741165">
    <property type="protein sequence ID" value="ENN73396.1"/>
    <property type="molecule type" value="Genomic_DNA"/>
</dbReference>
<dbReference type="InterPro" id="IPR041569">
    <property type="entry name" value="AAA_lid_3"/>
</dbReference>
<dbReference type="HOGENOM" id="CLU_332108_0_0_1"/>
<dbReference type="InterPro" id="IPR044066">
    <property type="entry name" value="TRIAD_supradom"/>
</dbReference>
<dbReference type="GO" id="GO:0016887">
    <property type="term" value="F:ATP hydrolysis activity"/>
    <property type="evidence" value="ECO:0007669"/>
    <property type="project" value="InterPro"/>
</dbReference>
<dbReference type="PROSITE" id="PS51873">
    <property type="entry name" value="TRIAD"/>
    <property type="match status" value="1"/>
</dbReference>
<dbReference type="SMART" id="SM00382">
    <property type="entry name" value="AAA"/>
    <property type="match status" value="1"/>
</dbReference>
<dbReference type="Gene3D" id="3.30.40.10">
    <property type="entry name" value="Zinc/RING finger domain, C3HC4 (zinc finger)"/>
    <property type="match status" value="1"/>
</dbReference>
<dbReference type="InterPro" id="IPR027417">
    <property type="entry name" value="P-loop_NTPase"/>
</dbReference>
<evidence type="ECO:0000256" key="7">
    <source>
        <dbReference type="ARBA" id="ARBA00022723"/>
    </source>
</evidence>
<dbReference type="SUPFAM" id="SSF52540">
    <property type="entry name" value="P-loop containing nucleoside triphosphate hydrolases"/>
    <property type="match status" value="1"/>
</dbReference>
<dbReference type="InterPro" id="IPR003960">
    <property type="entry name" value="ATPase_AAA_CS"/>
</dbReference>
<dbReference type="CDD" id="cd20356">
    <property type="entry name" value="Rcat_RBR_HHARI-like"/>
    <property type="match status" value="1"/>
</dbReference>
<gene>
    <name evidence="15" type="ORF">YQE_09958</name>
</gene>
<dbReference type="GO" id="GO:0008270">
    <property type="term" value="F:zinc ion binding"/>
    <property type="evidence" value="ECO:0007669"/>
    <property type="project" value="UniProtKB-KW"/>
</dbReference>
<dbReference type="CDD" id="cd20343">
    <property type="entry name" value="BRcat_RBR_HHARI-like"/>
    <property type="match status" value="1"/>
</dbReference>
<keyword evidence="7" id="KW-0479">Metal-binding</keyword>
<dbReference type="OrthoDB" id="10009520at2759"/>
<dbReference type="Pfam" id="PF00004">
    <property type="entry name" value="AAA"/>
    <property type="match status" value="1"/>
</dbReference>
<dbReference type="GO" id="GO:0061630">
    <property type="term" value="F:ubiquitin protein ligase activity"/>
    <property type="evidence" value="ECO:0007669"/>
    <property type="project" value="UniProtKB-EC"/>
</dbReference>
<dbReference type="Pfam" id="PF21235">
    <property type="entry name" value="UBA_ARI1"/>
    <property type="match status" value="1"/>
</dbReference>
<evidence type="ECO:0000256" key="10">
    <source>
        <dbReference type="ARBA" id="ARBA00022771"/>
    </source>
</evidence>
<dbReference type="CDD" id="cd19502">
    <property type="entry name" value="RecA-like_PAN_like"/>
    <property type="match status" value="1"/>
</dbReference>
<evidence type="ECO:0000256" key="1">
    <source>
        <dbReference type="ARBA" id="ARBA00001798"/>
    </source>
</evidence>
<dbReference type="Pfam" id="PF16450">
    <property type="entry name" value="Prot_ATP_ID_OB_C"/>
    <property type="match status" value="1"/>
</dbReference>
<dbReference type="InterPro" id="IPR054694">
    <property type="entry name" value="Parkin-like_IBR"/>
</dbReference>
<organism evidence="15">
    <name type="scientific">Dendroctonus ponderosae</name>
    <name type="common">Mountain pine beetle</name>
    <dbReference type="NCBI Taxonomy" id="77166"/>
    <lineage>
        <taxon>Eukaryota</taxon>
        <taxon>Metazoa</taxon>
        <taxon>Ecdysozoa</taxon>
        <taxon>Arthropoda</taxon>
        <taxon>Hexapoda</taxon>
        <taxon>Insecta</taxon>
        <taxon>Pterygota</taxon>
        <taxon>Neoptera</taxon>
        <taxon>Endopterygota</taxon>
        <taxon>Coleoptera</taxon>
        <taxon>Polyphaga</taxon>
        <taxon>Cucujiformia</taxon>
        <taxon>Curculionidae</taxon>
        <taxon>Scolytinae</taxon>
        <taxon>Dendroctonus</taxon>
    </lineage>
</organism>
<dbReference type="InterPro" id="IPR045840">
    <property type="entry name" value="Ariadne"/>
</dbReference>
<evidence type="ECO:0000256" key="5">
    <source>
        <dbReference type="ARBA" id="ARBA00012251"/>
    </source>
</evidence>
<dbReference type="InterPro" id="IPR002867">
    <property type="entry name" value="IBR_dom"/>
</dbReference>
<dbReference type="Pfam" id="PF17862">
    <property type="entry name" value="AAA_lid_3"/>
    <property type="match status" value="1"/>
</dbReference>
<name>N6TYD7_DENPD</name>
<evidence type="ECO:0000256" key="11">
    <source>
        <dbReference type="ARBA" id="ARBA00022786"/>
    </source>
</evidence>
<comment type="similarity">
    <text evidence="3">Belongs to the RBR family. Ariadne subfamily.</text>
</comment>
<comment type="catalytic activity">
    <reaction evidence="1">
        <text>[E2 ubiquitin-conjugating enzyme]-S-ubiquitinyl-L-cysteine + [acceptor protein]-L-lysine = [E2 ubiquitin-conjugating enzyme]-L-cysteine + [acceptor protein]-N(6)-ubiquitinyl-L-lysine.</text>
        <dbReference type="EC" id="2.3.2.31"/>
    </reaction>
</comment>
<dbReference type="SMART" id="SM00184">
    <property type="entry name" value="RING"/>
    <property type="match status" value="2"/>
</dbReference>
<keyword evidence="14" id="KW-0647">Proteasome</keyword>
<comment type="pathway">
    <text evidence="2">Protein modification; protein ubiquitination.</text>
</comment>
<dbReference type="InterPro" id="IPR013083">
    <property type="entry name" value="Znf_RING/FYVE/PHD"/>
</dbReference>
<dbReference type="InterPro" id="IPR001841">
    <property type="entry name" value="Znf_RING"/>
</dbReference>
<keyword evidence="10" id="KW-0863">Zinc-finger</keyword>
<dbReference type="PROSITE" id="PS00674">
    <property type="entry name" value="AAA"/>
    <property type="match status" value="1"/>
</dbReference>
<dbReference type="AlphaFoldDB" id="N6TYD7"/>
<accession>N6TYD7</accession>
<keyword evidence="8" id="KW-0677">Repeat</keyword>
<feature type="non-terminal residue" evidence="15">
    <location>
        <position position="1"/>
    </location>
</feature>
<reference evidence="15" key="1">
    <citation type="journal article" date="2013" name="Genome Biol.">
        <title>Draft genome of the mountain pine beetle, Dendroctonus ponderosae Hopkins, a major forest pest.</title>
        <authorList>
            <person name="Keeling C.I."/>
            <person name="Yuen M.M."/>
            <person name="Liao N.Y."/>
            <person name="Docking T.R."/>
            <person name="Chan S.K."/>
            <person name="Taylor G.A."/>
            <person name="Palmquist D.L."/>
            <person name="Jackman S.D."/>
            <person name="Nguyen A."/>
            <person name="Li M."/>
            <person name="Henderson H."/>
            <person name="Janes J.K."/>
            <person name="Zhao Y."/>
            <person name="Pandoh P."/>
            <person name="Moore R."/>
            <person name="Sperling F.A."/>
            <person name="Huber D.P."/>
            <person name="Birol I."/>
            <person name="Jones S.J."/>
            <person name="Bohlmann J."/>
        </authorList>
    </citation>
    <scope>NUCLEOTIDE SEQUENCE</scope>
</reference>
<dbReference type="InterPro" id="IPR048962">
    <property type="entry name" value="ARIH1-like_UBL"/>
</dbReference>
<dbReference type="Gene3D" id="2.40.50.140">
    <property type="entry name" value="Nucleic acid-binding proteins"/>
    <property type="match status" value="1"/>
</dbReference>
<dbReference type="SMART" id="SM00647">
    <property type="entry name" value="IBR"/>
    <property type="match status" value="2"/>
</dbReference>
<dbReference type="SUPFAM" id="SSF57850">
    <property type="entry name" value="RING/U-box"/>
    <property type="match status" value="3"/>
</dbReference>
<dbReference type="EC" id="2.3.2.31" evidence="5"/>
<dbReference type="FunFam" id="1.20.120.1750:FF:000002">
    <property type="entry name" value="RBR-type E3 ubiquitin transferase"/>
    <property type="match status" value="1"/>
</dbReference>
<dbReference type="FunFam" id="3.30.40.10:FF:000019">
    <property type="entry name" value="RBR-type E3 ubiquitin transferase"/>
    <property type="match status" value="1"/>
</dbReference>
<proteinExistence type="inferred from homology"/>
<evidence type="ECO:0000256" key="14">
    <source>
        <dbReference type="ARBA" id="ARBA00022942"/>
    </source>
</evidence>
<evidence type="ECO:0000256" key="12">
    <source>
        <dbReference type="ARBA" id="ARBA00022833"/>
    </source>
</evidence>
<keyword evidence="12" id="KW-0862">Zinc</keyword>
<dbReference type="GO" id="GO:0000502">
    <property type="term" value="C:proteasome complex"/>
    <property type="evidence" value="ECO:0007669"/>
    <property type="project" value="UniProtKB-KW"/>
</dbReference>
<dbReference type="InterPro" id="IPR012340">
    <property type="entry name" value="NA-bd_OB-fold"/>
</dbReference>
<dbReference type="PROSITE" id="PS50089">
    <property type="entry name" value="ZF_RING_2"/>
    <property type="match status" value="1"/>
</dbReference>
<keyword evidence="6" id="KW-0808">Transferase</keyword>
<evidence type="ECO:0000256" key="8">
    <source>
        <dbReference type="ARBA" id="ARBA00022737"/>
    </source>
</evidence>
<evidence type="ECO:0000256" key="2">
    <source>
        <dbReference type="ARBA" id="ARBA00004906"/>
    </source>
</evidence>
<dbReference type="Pfam" id="PF01485">
    <property type="entry name" value="IBR"/>
    <property type="match status" value="1"/>
</dbReference>
<protein>
    <recommendedName>
        <fullName evidence="5">RBR-type E3 ubiquitin transferase</fullName>
        <ecNumber evidence="5">2.3.2.31</ecNumber>
    </recommendedName>
</protein>
<dbReference type="Gene3D" id="1.20.120.1750">
    <property type="match status" value="1"/>
</dbReference>
<dbReference type="Pfam" id="PF19422">
    <property type="entry name" value="Ariadne"/>
    <property type="match status" value="1"/>
</dbReference>
<dbReference type="Gene3D" id="3.40.50.300">
    <property type="entry name" value="P-loop containing nucleotide triphosphate hydrolases"/>
    <property type="match status" value="1"/>
</dbReference>
<evidence type="ECO:0000256" key="4">
    <source>
        <dbReference type="ARBA" id="ARBA00006914"/>
    </source>
</evidence>
<dbReference type="InterPro" id="IPR003593">
    <property type="entry name" value="AAA+_ATPase"/>
</dbReference>
<evidence type="ECO:0000256" key="13">
    <source>
        <dbReference type="ARBA" id="ARBA00022840"/>
    </source>
</evidence>
<dbReference type="FunFam" id="3.40.50.300:FF:000034">
    <property type="entry name" value="26S protease regulatory subunit 10B"/>
    <property type="match status" value="1"/>
</dbReference>
<keyword evidence="11" id="KW-0833">Ubl conjugation pathway</keyword>
<dbReference type="InterPro" id="IPR003959">
    <property type="entry name" value="ATPase_AAA_core"/>
</dbReference>
<dbReference type="Gene3D" id="1.10.8.60">
    <property type="match status" value="1"/>
</dbReference>
<evidence type="ECO:0000256" key="6">
    <source>
        <dbReference type="ARBA" id="ARBA00022679"/>
    </source>
</evidence>
<dbReference type="InterPro" id="IPR050221">
    <property type="entry name" value="26S_Proteasome_ATPase"/>
</dbReference>
<dbReference type="Pfam" id="PF22605">
    <property type="entry name" value="IBR_2"/>
    <property type="match status" value="1"/>
</dbReference>